<keyword evidence="2" id="KW-1185">Reference proteome</keyword>
<protein>
    <submittedName>
        <fullName evidence="1">Uncharacterized protein</fullName>
    </submittedName>
</protein>
<sequence length="54" mass="6058">MNIPPQCFDDCFFGRDNASSALINQLSPPRQEKADSCTKIFDRAHEKGITDKAE</sequence>
<organism evidence="1 2">
    <name type="scientific">Pseudodesulfovibrio alkaliphilus</name>
    <dbReference type="NCBI Taxonomy" id="2661613"/>
    <lineage>
        <taxon>Bacteria</taxon>
        <taxon>Pseudomonadati</taxon>
        <taxon>Thermodesulfobacteriota</taxon>
        <taxon>Desulfovibrionia</taxon>
        <taxon>Desulfovibrionales</taxon>
        <taxon>Desulfovibrionaceae</taxon>
    </lineage>
</organism>
<dbReference type="AlphaFoldDB" id="A0A7K1KKK7"/>
<accession>A0A7K1KKK7</accession>
<reference evidence="1 2" key="1">
    <citation type="submission" date="2019-11" db="EMBL/GenBank/DDBJ databases">
        <title>Pseudodesulfovibrio alkaliphilus, sp. nov., an alkaliphilic sulfate-reducing bacteria from mud volcano of Taman peninsula, Russia.</title>
        <authorList>
            <person name="Frolova A."/>
            <person name="Merkel A.Y."/>
            <person name="Slobodkin A.I."/>
        </authorList>
    </citation>
    <scope>NUCLEOTIDE SEQUENCE [LARGE SCALE GENOMIC DNA]</scope>
    <source>
        <strain evidence="1 2">F-1</strain>
    </source>
</reference>
<evidence type="ECO:0000313" key="2">
    <source>
        <dbReference type="Proteomes" id="UP000461162"/>
    </source>
</evidence>
<dbReference type="Proteomes" id="UP000461162">
    <property type="component" value="Unassembled WGS sequence"/>
</dbReference>
<evidence type="ECO:0000313" key="1">
    <source>
        <dbReference type="EMBL" id="MUM76471.1"/>
    </source>
</evidence>
<comment type="caution">
    <text evidence="1">The sequence shown here is derived from an EMBL/GenBank/DDBJ whole genome shotgun (WGS) entry which is preliminary data.</text>
</comment>
<proteinExistence type="predicted"/>
<gene>
    <name evidence="1" type="ORF">GKC30_02350</name>
</gene>
<dbReference type="EMBL" id="WODC01000001">
    <property type="protein sequence ID" value="MUM76471.1"/>
    <property type="molecule type" value="Genomic_DNA"/>
</dbReference>
<name>A0A7K1KKK7_9BACT</name>